<gene>
    <name evidence="12" type="primary">nad5</name>
</gene>
<dbReference type="PANTHER" id="PTHR42829:SF2">
    <property type="entry name" value="NADH-UBIQUINONE OXIDOREDUCTASE CHAIN 5"/>
    <property type="match status" value="1"/>
</dbReference>
<evidence type="ECO:0000256" key="6">
    <source>
        <dbReference type="ARBA" id="ARBA00023136"/>
    </source>
</evidence>
<feature type="transmembrane region" description="Helical" evidence="8">
    <location>
        <begin position="204"/>
        <end position="223"/>
    </location>
</feature>
<feature type="transmembrane region" description="Helical" evidence="8">
    <location>
        <begin position="170"/>
        <end position="192"/>
    </location>
</feature>
<feature type="signal peptide" evidence="9">
    <location>
        <begin position="1"/>
        <end position="22"/>
    </location>
</feature>
<evidence type="ECO:0000256" key="7">
    <source>
        <dbReference type="ARBA" id="ARBA00049551"/>
    </source>
</evidence>
<dbReference type="EC" id="7.1.1.2" evidence="2 8"/>
<keyword evidence="8 12" id="KW-0496">Mitochondrion</keyword>
<evidence type="ECO:0000256" key="4">
    <source>
        <dbReference type="ARBA" id="ARBA00022692"/>
    </source>
</evidence>
<dbReference type="Pfam" id="PF00662">
    <property type="entry name" value="Proton_antipo_N"/>
    <property type="match status" value="1"/>
</dbReference>
<dbReference type="InterPro" id="IPR001750">
    <property type="entry name" value="ND/Mrp_TM"/>
</dbReference>
<name>A0A976RV22_9ANNE</name>
<accession>A0A976RV22</accession>
<feature type="transmembrane region" description="Helical" evidence="8">
    <location>
        <begin position="328"/>
        <end position="348"/>
    </location>
</feature>
<feature type="transmembrane region" description="Helical" evidence="8">
    <location>
        <begin position="363"/>
        <end position="382"/>
    </location>
</feature>
<feature type="transmembrane region" description="Helical" evidence="8">
    <location>
        <begin position="612"/>
        <end position="631"/>
    </location>
</feature>
<feature type="transmembrane region" description="Helical" evidence="8">
    <location>
        <begin position="260"/>
        <end position="282"/>
    </location>
</feature>
<feature type="transmembrane region" description="Helical" evidence="8">
    <location>
        <begin position="235"/>
        <end position="253"/>
    </location>
</feature>
<dbReference type="PRINTS" id="PR01434">
    <property type="entry name" value="NADHDHGNASE5"/>
</dbReference>
<proteinExistence type="inferred from homology"/>
<keyword evidence="4 8" id="KW-0812">Transmembrane</keyword>
<evidence type="ECO:0000256" key="1">
    <source>
        <dbReference type="ARBA" id="ARBA00004141"/>
    </source>
</evidence>
<dbReference type="PANTHER" id="PTHR42829">
    <property type="entry name" value="NADH-UBIQUINONE OXIDOREDUCTASE CHAIN 5"/>
    <property type="match status" value="1"/>
</dbReference>
<dbReference type="AlphaFoldDB" id="A0A976RV22"/>
<keyword evidence="8" id="KW-0830">Ubiquinone</keyword>
<keyword evidence="9" id="KW-0732">Signal</keyword>
<dbReference type="GO" id="GO:0003954">
    <property type="term" value="F:NADH dehydrogenase activity"/>
    <property type="evidence" value="ECO:0007669"/>
    <property type="project" value="TreeGrafter"/>
</dbReference>
<feature type="transmembrane region" description="Helical" evidence="8">
    <location>
        <begin position="455"/>
        <end position="474"/>
    </location>
</feature>
<keyword evidence="8" id="KW-0520">NAD</keyword>
<feature type="transmembrane region" description="Helical" evidence="8">
    <location>
        <begin position="38"/>
        <end position="63"/>
    </location>
</feature>
<comment type="subcellular location">
    <subcellularLocation>
        <location evidence="1">Membrane</location>
        <topology evidence="1">Multi-pass membrane protein</topology>
    </subcellularLocation>
</comment>
<feature type="domain" description="NADH:quinone oxidoreductase/Mrp antiporter transmembrane" evidence="10">
    <location>
        <begin position="97"/>
        <end position="374"/>
    </location>
</feature>
<dbReference type="GO" id="GO:0008137">
    <property type="term" value="F:NADH dehydrogenase (ubiquinone) activity"/>
    <property type="evidence" value="ECO:0007669"/>
    <property type="project" value="UniProtKB-EC"/>
</dbReference>
<evidence type="ECO:0000259" key="11">
    <source>
        <dbReference type="Pfam" id="PF00662"/>
    </source>
</evidence>
<dbReference type="GO" id="GO:0015990">
    <property type="term" value="P:electron transport coupled proton transport"/>
    <property type="evidence" value="ECO:0007669"/>
    <property type="project" value="TreeGrafter"/>
</dbReference>
<geneLocation type="mitochondrion" evidence="12"/>
<comment type="function">
    <text evidence="8">Core subunit of the mitochondrial membrane respiratory chain NADH dehydrogenase (Complex I) which catalyzes electron transfer from NADH through the respiratory chain, using ubiquinone as an electron acceptor. Essential for the catalytic activity and assembly of complex I.</text>
</comment>
<comment type="similarity">
    <text evidence="8">Belongs to the complex I subunit 5 family.</text>
</comment>
<sequence length="632" mass="72068">MMMMIALLFSISTLLLFQMNESFILEWNLVTINSTTLSFPILINGESALFLFTVSFISMNVLLFSKVYMSGDMNLHRFTQMVMLFIGSMMILILCPNTMMMLLGWDGLGITSFLLVIYYQNPRSLKSGFITLATNRIGDCLILFSIAIIMSQGQWSMINMWKESLHYTNLLTILILFAAMTKSAQFPFMAWLTCAMAAPTPVSALVHSSTLVTAGVFLLIRFYTFLSELQYFNMMLLWAGMVTMFMSAAWAMTKKDIKETIALSTMSQLGLMMTTLSLGMINWCFLHLITHAMFKATMFMAAGMIITFKGHRQNFTSMKMKTHSRTSAIAMITSIISMNAMFFMAGYYSKDSILEMVWYSPSLFMWMLFYFLSTMMTATYSTRLWRGAVTSKISLKLFFRKNIPHHTLKTHMMSNNFTMVELPLLLMTLMSMYMGSMAVWFMMTPNDSPMAPPELESFAPLAVLTGSMLAICFCTSSKSKWPTRAFSSISKKQILMKPYKTIKNKMKSNSNMSSQGIFLLSMKYYYTNYKNLMVSLPHTQKMKKLALMKTNNHPTSEFIYTNYKMAKPVMMLSYFVEKMLDVGAYKLLGPTSMSLSTPTLSLLAMKFQASNINMILTVIMVTLMFTLPIIIM</sequence>
<evidence type="ECO:0000313" key="12">
    <source>
        <dbReference type="EMBL" id="URP31072.1"/>
    </source>
</evidence>
<reference evidence="12" key="1">
    <citation type="submission" date="2022-04" db="EMBL/GenBank/DDBJ databases">
        <authorList>
            <person name="Chae J.Y."/>
            <person name="Kim M.-S."/>
        </authorList>
    </citation>
    <scope>NUCLEOTIDE SEQUENCE</scope>
</reference>
<evidence type="ECO:0000256" key="8">
    <source>
        <dbReference type="RuleBase" id="RU003404"/>
    </source>
</evidence>
<dbReference type="GO" id="GO:0042773">
    <property type="term" value="P:ATP synthesis coupled electron transport"/>
    <property type="evidence" value="ECO:0007669"/>
    <property type="project" value="InterPro"/>
</dbReference>
<comment type="catalytic activity">
    <reaction evidence="7 8">
        <text>a ubiquinone + NADH + 5 H(+)(in) = a ubiquinol + NAD(+) + 4 H(+)(out)</text>
        <dbReference type="Rhea" id="RHEA:29091"/>
        <dbReference type="Rhea" id="RHEA-COMP:9565"/>
        <dbReference type="Rhea" id="RHEA-COMP:9566"/>
        <dbReference type="ChEBI" id="CHEBI:15378"/>
        <dbReference type="ChEBI" id="CHEBI:16389"/>
        <dbReference type="ChEBI" id="CHEBI:17976"/>
        <dbReference type="ChEBI" id="CHEBI:57540"/>
        <dbReference type="ChEBI" id="CHEBI:57945"/>
        <dbReference type="EC" id="7.1.1.2"/>
    </reaction>
</comment>
<dbReference type="InterPro" id="IPR003945">
    <property type="entry name" value="NU5C-like"/>
</dbReference>
<organism evidence="12">
    <name type="scientific">Syllis sp. JYC-2022</name>
    <dbReference type="NCBI Taxonomy" id="2928755"/>
    <lineage>
        <taxon>Eukaryota</taxon>
        <taxon>Metazoa</taxon>
        <taxon>Spiralia</taxon>
        <taxon>Lophotrochozoa</taxon>
        <taxon>Annelida</taxon>
        <taxon>Polychaeta</taxon>
        <taxon>Errantia</taxon>
        <taxon>Phyllodocida</taxon>
        <taxon>Syllidae</taxon>
        <taxon>Syllis</taxon>
    </lineage>
</organism>
<dbReference type="InterPro" id="IPR001516">
    <property type="entry name" value="Proton_antipo_N"/>
</dbReference>
<evidence type="ECO:0000259" key="10">
    <source>
        <dbReference type="Pfam" id="PF00361"/>
    </source>
</evidence>
<keyword evidence="8" id="KW-0813">Transport</keyword>
<feature type="transmembrane region" description="Helical" evidence="8">
    <location>
        <begin position="422"/>
        <end position="443"/>
    </location>
</feature>
<dbReference type="EMBL" id="ON312495">
    <property type="protein sequence ID" value="URP31072.1"/>
    <property type="molecule type" value="Genomic_DNA"/>
</dbReference>
<protein>
    <recommendedName>
        <fullName evidence="3 8">NADH-ubiquinone oxidoreductase chain 5</fullName>
        <ecNumber evidence="2 8">7.1.1.2</ecNumber>
    </recommendedName>
</protein>
<dbReference type="GO" id="GO:0016020">
    <property type="term" value="C:membrane"/>
    <property type="evidence" value="ECO:0007669"/>
    <property type="project" value="UniProtKB-SubCell"/>
</dbReference>
<dbReference type="Pfam" id="PF00361">
    <property type="entry name" value="Proton_antipo_M"/>
    <property type="match status" value="1"/>
</dbReference>
<evidence type="ECO:0000256" key="3">
    <source>
        <dbReference type="ARBA" id="ARBA00021096"/>
    </source>
</evidence>
<evidence type="ECO:0000256" key="5">
    <source>
        <dbReference type="ARBA" id="ARBA00022989"/>
    </source>
</evidence>
<evidence type="ECO:0000256" key="9">
    <source>
        <dbReference type="SAM" id="SignalP"/>
    </source>
</evidence>
<keyword evidence="6 8" id="KW-0472">Membrane</keyword>
<feature type="domain" description="NADH-Ubiquinone oxidoreductase (complex I) chain 5 N-terminal" evidence="11">
    <location>
        <begin position="30"/>
        <end position="78"/>
    </location>
</feature>
<feature type="chain" id="PRO_5038136634" description="NADH-ubiquinone oxidoreductase chain 5" evidence="9">
    <location>
        <begin position="23"/>
        <end position="632"/>
    </location>
</feature>
<evidence type="ECO:0000256" key="2">
    <source>
        <dbReference type="ARBA" id="ARBA00012944"/>
    </source>
</evidence>
<keyword evidence="5 8" id="KW-1133">Transmembrane helix</keyword>